<evidence type="ECO:0000256" key="2">
    <source>
        <dbReference type="ARBA" id="ARBA00007362"/>
    </source>
</evidence>
<keyword evidence="5 7" id="KW-1133">Transmembrane helix</keyword>
<dbReference type="InterPro" id="IPR037185">
    <property type="entry name" value="EmrE-like"/>
</dbReference>
<dbReference type="RefSeq" id="WP_212904898.1">
    <property type="nucleotide sequence ID" value="NZ_BOPZ01000030.1"/>
</dbReference>
<comment type="similarity">
    <text evidence="2">Belongs to the EamA transporter family.</text>
</comment>
<feature type="transmembrane region" description="Helical" evidence="7">
    <location>
        <begin position="38"/>
        <end position="55"/>
    </location>
</feature>
<feature type="domain" description="EamA" evidence="8">
    <location>
        <begin position="148"/>
        <end position="281"/>
    </location>
</feature>
<feature type="transmembrane region" description="Helical" evidence="7">
    <location>
        <begin position="177"/>
        <end position="197"/>
    </location>
</feature>
<evidence type="ECO:0000256" key="6">
    <source>
        <dbReference type="ARBA" id="ARBA00023136"/>
    </source>
</evidence>
<keyword evidence="4 7" id="KW-0812">Transmembrane</keyword>
<evidence type="ECO:0000256" key="5">
    <source>
        <dbReference type="ARBA" id="ARBA00022989"/>
    </source>
</evidence>
<keyword evidence="3" id="KW-1003">Cell membrane</keyword>
<feature type="transmembrane region" description="Helical" evidence="7">
    <location>
        <begin position="94"/>
        <end position="113"/>
    </location>
</feature>
<feature type="transmembrane region" description="Helical" evidence="7">
    <location>
        <begin position="146"/>
        <end position="165"/>
    </location>
</feature>
<evidence type="ECO:0000256" key="4">
    <source>
        <dbReference type="ARBA" id="ARBA00022692"/>
    </source>
</evidence>
<feature type="transmembrane region" description="Helical" evidence="7">
    <location>
        <begin position="265"/>
        <end position="284"/>
    </location>
</feature>
<organism evidence="9 10">
    <name type="scientific">Clostridium polyendosporum</name>
    <dbReference type="NCBI Taxonomy" id="69208"/>
    <lineage>
        <taxon>Bacteria</taxon>
        <taxon>Bacillati</taxon>
        <taxon>Bacillota</taxon>
        <taxon>Clostridia</taxon>
        <taxon>Eubacteriales</taxon>
        <taxon>Clostridiaceae</taxon>
        <taxon>Clostridium</taxon>
    </lineage>
</organism>
<keyword evidence="10" id="KW-1185">Reference proteome</keyword>
<evidence type="ECO:0000256" key="7">
    <source>
        <dbReference type="SAM" id="Phobius"/>
    </source>
</evidence>
<evidence type="ECO:0000259" key="8">
    <source>
        <dbReference type="Pfam" id="PF00892"/>
    </source>
</evidence>
<dbReference type="Pfam" id="PF00892">
    <property type="entry name" value="EamA"/>
    <property type="match status" value="2"/>
</dbReference>
<protein>
    <submittedName>
        <fullName evidence="9">Transporter</fullName>
    </submittedName>
</protein>
<comment type="subcellular location">
    <subcellularLocation>
        <location evidence="1">Cell membrane</location>
        <topology evidence="1">Multi-pass membrane protein</topology>
    </subcellularLocation>
</comment>
<evidence type="ECO:0000256" key="3">
    <source>
        <dbReference type="ARBA" id="ARBA00022475"/>
    </source>
</evidence>
<dbReference type="PANTHER" id="PTHR42920:SF5">
    <property type="entry name" value="EAMA DOMAIN-CONTAINING PROTEIN"/>
    <property type="match status" value="1"/>
</dbReference>
<evidence type="ECO:0000256" key="1">
    <source>
        <dbReference type="ARBA" id="ARBA00004651"/>
    </source>
</evidence>
<keyword evidence="6 7" id="KW-0472">Membrane</keyword>
<proteinExistence type="inferred from homology"/>
<dbReference type="SUPFAM" id="SSF103481">
    <property type="entry name" value="Multidrug resistance efflux transporter EmrE"/>
    <property type="match status" value="2"/>
</dbReference>
<feature type="domain" description="EamA" evidence="8">
    <location>
        <begin position="6"/>
        <end position="136"/>
    </location>
</feature>
<gene>
    <name evidence="9" type="ORF">CPJCM30710_28870</name>
</gene>
<dbReference type="InterPro" id="IPR051258">
    <property type="entry name" value="Diverse_Substrate_Transporter"/>
</dbReference>
<dbReference type="PANTHER" id="PTHR42920">
    <property type="entry name" value="OS03G0707200 PROTEIN-RELATED"/>
    <property type="match status" value="1"/>
</dbReference>
<dbReference type="Proteomes" id="UP000679179">
    <property type="component" value="Unassembled WGS sequence"/>
</dbReference>
<evidence type="ECO:0000313" key="10">
    <source>
        <dbReference type="Proteomes" id="UP000679179"/>
    </source>
</evidence>
<evidence type="ECO:0000313" key="9">
    <source>
        <dbReference type="EMBL" id="GIM30221.1"/>
    </source>
</evidence>
<comment type="caution">
    <text evidence="9">The sequence shown here is derived from an EMBL/GenBank/DDBJ whole genome shotgun (WGS) entry which is preliminary data.</text>
</comment>
<dbReference type="EMBL" id="BOPZ01000030">
    <property type="protein sequence ID" value="GIM30221.1"/>
    <property type="molecule type" value="Genomic_DNA"/>
</dbReference>
<feature type="transmembrane region" description="Helical" evidence="7">
    <location>
        <begin position="67"/>
        <end position="88"/>
    </location>
</feature>
<name>A0A919S2L8_9CLOT</name>
<sequence>MTKKLKAELLLVLATFVWGIGYPLTSLALKDCGPYTFMTIRSIIAALILGILFYKKFKLINKNTLKIALIISFYMFTGIALQVIGMVYTTPSKSAFITGLYSVFVPIILAIFYKKLPNKRTIIGVTLSVAGLFSMSINGLNGTSGLNIGDLLTILCAVAFSMQIILVDKYADEVDPILITILELAIVGILGLFPAISVEEFRIALNIRSIVVLLCTSIFSTSLGMVIMNKMQPETDPTHASIIYLGEPVFSAIFSVFIGDILSGGTMLGCIFILLGMVVTSVKLSK</sequence>
<feature type="transmembrane region" description="Helical" evidence="7">
    <location>
        <begin position="203"/>
        <end position="228"/>
    </location>
</feature>
<dbReference type="AlphaFoldDB" id="A0A919S2L8"/>
<accession>A0A919S2L8</accession>
<dbReference type="InterPro" id="IPR000620">
    <property type="entry name" value="EamA_dom"/>
</dbReference>
<dbReference type="GO" id="GO:0005886">
    <property type="term" value="C:plasma membrane"/>
    <property type="evidence" value="ECO:0007669"/>
    <property type="project" value="UniProtKB-SubCell"/>
</dbReference>
<reference evidence="9" key="1">
    <citation type="submission" date="2021-03" db="EMBL/GenBank/DDBJ databases">
        <title>Taxonomic study of Clostridium polyendosporum from meadow-gley soil under rice.</title>
        <authorList>
            <person name="Kobayashi H."/>
            <person name="Tanizawa Y."/>
            <person name="Yagura M."/>
        </authorList>
    </citation>
    <scope>NUCLEOTIDE SEQUENCE</scope>
    <source>
        <strain evidence="9">JCM 30710</strain>
    </source>
</reference>